<dbReference type="EMBL" id="BK015367">
    <property type="protein sequence ID" value="DAE03487.1"/>
    <property type="molecule type" value="Genomic_DNA"/>
</dbReference>
<sequence length="65" mass="7730">MICPYCGGKTAVYRTVSEEERVWRYRRCLCSKYHRFRTLESMAAPEKGREEVKETKLKALAEQKK</sequence>
<name>A0A8S5P8I0_9CAUD</name>
<organism evidence="1">
    <name type="scientific">Siphoviridae sp. ctPat53</name>
    <dbReference type="NCBI Taxonomy" id="2825486"/>
    <lineage>
        <taxon>Viruses</taxon>
        <taxon>Duplodnaviria</taxon>
        <taxon>Heunggongvirae</taxon>
        <taxon>Uroviricota</taxon>
        <taxon>Caudoviricetes</taxon>
    </lineage>
</organism>
<reference evidence="1" key="1">
    <citation type="journal article" date="2021" name="Proc. Natl. Acad. Sci. U.S.A.">
        <title>A Catalog of Tens of Thousands of Viruses from Human Metagenomes Reveals Hidden Associations with Chronic Diseases.</title>
        <authorList>
            <person name="Tisza M.J."/>
            <person name="Buck C.B."/>
        </authorList>
    </citation>
    <scope>NUCLEOTIDE SEQUENCE</scope>
    <source>
        <strain evidence="1">CtPat53</strain>
    </source>
</reference>
<proteinExistence type="predicted"/>
<accession>A0A8S5P8I0</accession>
<evidence type="ECO:0000313" key="1">
    <source>
        <dbReference type="EMBL" id="DAE03487.1"/>
    </source>
</evidence>
<protein>
    <submittedName>
        <fullName evidence="1">Transcription factor S-II (TFIIS)</fullName>
    </submittedName>
</protein>